<feature type="region of interest" description="Disordered" evidence="2">
    <location>
        <begin position="199"/>
        <end position="218"/>
    </location>
</feature>
<evidence type="ECO:0000256" key="4">
    <source>
        <dbReference type="SAM" id="SignalP"/>
    </source>
</evidence>
<dbReference type="STRING" id="504800.SAMN04488085_104293"/>
<organism evidence="6 7">
    <name type="scientific">Geodermatophilus ruber</name>
    <dbReference type="NCBI Taxonomy" id="504800"/>
    <lineage>
        <taxon>Bacteria</taxon>
        <taxon>Bacillati</taxon>
        <taxon>Actinomycetota</taxon>
        <taxon>Actinomycetes</taxon>
        <taxon>Geodermatophilales</taxon>
        <taxon>Geodermatophilaceae</taxon>
        <taxon>Geodermatophilus</taxon>
    </lineage>
</organism>
<evidence type="ECO:0000313" key="7">
    <source>
        <dbReference type="Proteomes" id="UP000199152"/>
    </source>
</evidence>
<keyword evidence="3" id="KW-1133">Transmembrane helix</keyword>
<feature type="transmembrane region" description="Helical" evidence="3">
    <location>
        <begin position="170"/>
        <end position="190"/>
    </location>
</feature>
<protein>
    <submittedName>
        <fullName evidence="6">TLP18.3, Psb32 and MOLO-1 founding protein of phosphatase</fullName>
    </submittedName>
</protein>
<evidence type="ECO:0000256" key="1">
    <source>
        <dbReference type="SAM" id="Coils"/>
    </source>
</evidence>
<feature type="coiled-coil region" evidence="1">
    <location>
        <begin position="491"/>
        <end position="525"/>
    </location>
</feature>
<feature type="coiled-coil region" evidence="1">
    <location>
        <begin position="329"/>
        <end position="356"/>
    </location>
</feature>
<evidence type="ECO:0000256" key="2">
    <source>
        <dbReference type="SAM" id="MobiDB-lite"/>
    </source>
</evidence>
<dbReference type="InParanoid" id="A0A1I4DF06"/>
<dbReference type="AlphaFoldDB" id="A0A1I4DF06"/>
<reference evidence="6 7" key="1">
    <citation type="submission" date="2016-10" db="EMBL/GenBank/DDBJ databases">
        <authorList>
            <person name="de Groot N.N."/>
        </authorList>
    </citation>
    <scope>NUCLEOTIDE SEQUENCE [LARGE SCALE GENOMIC DNA]</scope>
    <source>
        <strain evidence="6 7">DSM 45317</strain>
    </source>
</reference>
<keyword evidence="7" id="KW-1185">Reference proteome</keyword>
<keyword evidence="1" id="KW-0175">Coiled coil</keyword>
<feature type="chain" id="PRO_5011733550" evidence="4">
    <location>
        <begin position="25"/>
        <end position="685"/>
    </location>
</feature>
<keyword evidence="3" id="KW-0812">Transmembrane</keyword>
<evidence type="ECO:0000313" key="6">
    <source>
        <dbReference type="EMBL" id="SFK90676.1"/>
    </source>
</evidence>
<dbReference type="Gene3D" id="3.10.310.50">
    <property type="match status" value="1"/>
</dbReference>
<feature type="signal peptide" evidence="4">
    <location>
        <begin position="1"/>
        <end position="24"/>
    </location>
</feature>
<accession>A0A1I4DF06</accession>
<dbReference type="Proteomes" id="UP000199152">
    <property type="component" value="Unassembled WGS sequence"/>
</dbReference>
<evidence type="ECO:0000259" key="5">
    <source>
        <dbReference type="Pfam" id="PF04536"/>
    </source>
</evidence>
<keyword evidence="4" id="KW-0732">Signal</keyword>
<dbReference type="Pfam" id="PF04536">
    <property type="entry name" value="TPM_phosphatase"/>
    <property type="match status" value="1"/>
</dbReference>
<dbReference type="OrthoDB" id="5105562at2"/>
<feature type="coiled-coil region" evidence="1">
    <location>
        <begin position="412"/>
        <end position="439"/>
    </location>
</feature>
<dbReference type="RefSeq" id="WP_091323313.1">
    <property type="nucleotide sequence ID" value="NZ_FOSW01000004.1"/>
</dbReference>
<dbReference type="EMBL" id="FOSW01000004">
    <property type="protein sequence ID" value="SFK90676.1"/>
    <property type="molecule type" value="Genomic_DNA"/>
</dbReference>
<evidence type="ECO:0000256" key="3">
    <source>
        <dbReference type="SAM" id="Phobius"/>
    </source>
</evidence>
<gene>
    <name evidence="6" type="ORF">SAMN04488085_104293</name>
</gene>
<sequence>MRRLTIALGLLVVFLLAGGTPALAEPPSGVTGQVTDRVGALAGREEEVQQAVEELRAQTGIGLYAVFVATFDGMDRAQWANATAEQSGLGADDVLFAVAVEDRRYGVHYGERIDPGQLQAVLAGDVEPRLSQGDWAGAVISLAEGLGSTETAAGAAGTAAPSTSGGGSGAVTALVVVGMFLLAGGAYLTLRSRRRRRAELPPPVRRLEAPDPHAGTPTEQLNYRASAALLDLDERVRTGQVGLDYARAHYGDEAVPGLVEGMDRTRSELARAFTLRQELDDEIPEDEPTQRRMLTELLALTDAAGRRLQEQAGALDRLREQERTVPQAVEELGARVGQLQQRLPREQERVADLQRRYASSAVAPVLENVGEAGVRLDAAEQAVALAREDQAADRSGRAVGRLRGAESAVAQSGTLLDAIDRLARDLAEAEQRVPGVRADVEGDLAEARALLSADRQGTLRPQIARAEAALSASADALRPADGSGGDPLAALRRLEEADLALEQALRNVRDEQTRARRAAEALEQALLTARSAVAAAEDFIGTRRGAVGATARTRLAEAQRHLAAAEAHAERDPAGALREAQTADRLAQQALHVAGSDVERWSQQNSYGGYGGYGGGWGQGGPGYGGPGYGRRGISPLGAGLGGLVLGGLLFGGGDDGGGDWSAGDFGGGDFGGGDFGGDFGGGDF</sequence>
<keyword evidence="3" id="KW-0472">Membrane</keyword>
<proteinExistence type="predicted"/>
<name>A0A1I4DF06_9ACTN</name>
<feature type="domain" description="TPM" evidence="5">
    <location>
        <begin position="34"/>
        <end position="147"/>
    </location>
</feature>
<dbReference type="InterPro" id="IPR007621">
    <property type="entry name" value="TPM_dom"/>
</dbReference>